<dbReference type="Proteomes" id="UP000504638">
    <property type="component" value="Unplaced"/>
</dbReference>
<feature type="region of interest" description="Disordered" evidence="1">
    <location>
        <begin position="94"/>
        <end position="113"/>
    </location>
</feature>
<sequence length="174" mass="20123">MLSPCAWPSAHHARLQYSHSFRCAMPSSRRQTTRPSTRYTTVTDHDLTPCHRALLLVVLVLPLETRVRVEPCGSRGRAERALTLIFALRRNSRRRVQNHHQNPSPKHHVSASAPRRWALQQNHNRATVRSASIWFHDPPGPYPTPINLHVERVLLVLHIHKLSLFKQTPAHHRF</sequence>
<reference evidence="4" key="3">
    <citation type="submission" date="2025-04" db="UniProtKB">
        <authorList>
            <consortium name="RefSeq"/>
        </authorList>
    </citation>
    <scope>IDENTIFICATION</scope>
    <source>
        <strain evidence="4">CBS 781.70</strain>
    </source>
</reference>
<organism evidence="2">
    <name type="scientific">Eremomyces bilateralis CBS 781.70</name>
    <dbReference type="NCBI Taxonomy" id="1392243"/>
    <lineage>
        <taxon>Eukaryota</taxon>
        <taxon>Fungi</taxon>
        <taxon>Dikarya</taxon>
        <taxon>Ascomycota</taxon>
        <taxon>Pezizomycotina</taxon>
        <taxon>Dothideomycetes</taxon>
        <taxon>Dothideomycetes incertae sedis</taxon>
        <taxon>Eremomycetales</taxon>
        <taxon>Eremomycetaceae</taxon>
        <taxon>Eremomyces</taxon>
    </lineage>
</organism>
<accession>A0A6G1G3D9</accession>
<evidence type="ECO:0000313" key="3">
    <source>
        <dbReference type="Proteomes" id="UP000504638"/>
    </source>
</evidence>
<evidence type="ECO:0000313" key="4">
    <source>
        <dbReference type="RefSeq" id="XP_033534159.1"/>
    </source>
</evidence>
<keyword evidence="3" id="KW-1185">Reference proteome</keyword>
<gene>
    <name evidence="2 4" type="ORF">P152DRAFT_342147</name>
</gene>
<proteinExistence type="predicted"/>
<dbReference type="GeneID" id="54415907"/>
<dbReference type="EMBL" id="ML975157">
    <property type="protein sequence ID" value="KAF1812528.1"/>
    <property type="molecule type" value="Genomic_DNA"/>
</dbReference>
<protein>
    <submittedName>
        <fullName evidence="2 4">Uncharacterized protein</fullName>
    </submittedName>
</protein>
<name>A0A6G1G3D9_9PEZI</name>
<evidence type="ECO:0000313" key="2">
    <source>
        <dbReference type="EMBL" id="KAF1812528.1"/>
    </source>
</evidence>
<dbReference type="RefSeq" id="XP_033534159.1">
    <property type="nucleotide sequence ID" value="XM_033675337.1"/>
</dbReference>
<reference evidence="2 4" key="1">
    <citation type="submission" date="2020-01" db="EMBL/GenBank/DDBJ databases">
        <authorList>
            <consortium name="DOE Joint Genome Institute"/>
            <person name="Haridas S."/>
            <person name="Albert R."/>
            <person name="Binder M."/>
            <person name="Bloem J."/>
            <person name="Labutti K."/>
            <person name="Salamov A."/>
            <person name="Andreopoulos B."/>
            <person name="Baker S.E."/>
            <person name="Barry K."/>
            <person name="Bills G."/>
            <person name="Bluhm B.H."/>
            <person name="Cannon C."/>
            <person name="Castanera R."/>
            <person name="Culley D.E."/>
            <person name="Daum C."/>
            <person name="Ezra D."/>
            <person name="Gonzalez J.B."/>
            <person name="Henrissat B."/>
            <person name="Kuo A."/>
            <person name="Liang C."/>
            <person name="Lipzen A."/>
            <person name="Lutzoni F."/>
            <person name="Magnuson J."/>
            <person name="Mondo S."/>
            <person name="Nolan M."/>
            <person name="Ohm R."/>
            <person name="Pangilinan J."/>
            <person name="Park H.-J."/>
            <person name="Ramirez L."/>
            <person name="Alfaro M."/>
            <person name="Sun H."/>
            <person name="Tritt A."/>
            <person name="Yoshinaga Y."/>
            <person name="Zwiers L.-H."/>
            <person name="Turgeon B.G."/>
            <person name="Goodwin S.B."/>
            <person name="Spatafora J.W."/>
            <person name="Crous P.W."/>
            <person name="Grigoriev I.V."/>
        </authorList>
    </citation>
    <scope>NUCLEOTIDE SEQUENCE</scope>
    <source>
        <strain evidence="2 4">CBS 781.70</strain>
    </source>
</reference>
<reference evidence="4" key="2">
    <citation type="submission" date="2020-04" db="EMBL/GenBank/DDBJ databases">
        <authorList>
            <consortium name="NCBI Genome Project"/>
        </authorList>
    </citation>
    <scope>NUCLEOTIDE SEQUENCE</scope>
    <source>
        <strain evidence="4">CBS 781.70</strain>
    </source>
</reference>
<evidence type="ECO:0000256" key="1">
    <source>
        <dbReference type="SAM" id="MobiDB-lite"/>
    </source>
</evidence>
<dbReference type="AlphaFoldDB" id="A0A6G1G3D9"/>